<gene>
    <name evidence="12" type="ORF">CINCED_3A011583</name>
</gene>
<protein>
    <recommendedName>
        <fullName evidence="5">Probable RNA polymerase II nuclear localization protein SLC7A6OS</fullName>
    </recommendedName>
</protein>
<dbReference type="InterPro" id="IPR013883">
    <property type="entry name" value="TF_Iwr1_dom"/>
</dbReference>
<dbReference type="PANTHER" id="PTHR31196:SF2">
    <property type="entry name" value="RNA POLYMERASE II NUCLEAR LOCALIZATION PROTEIN SLC7A6OS-RELATED"/>
    <property type="match status" value="1"/>
</dbReference>
<evidence type="ECO:0000256" key="1">
    <source>
        <dbReference type="ARBA" id="ARBA00003202"/>
    </source>
</evidence>
<evidence type="ECO:0000256" key="7">
    <source>
        <dbReference type="ARBA" id="ARBA00022490"/>
    </source>
</evidence>
<organism evidence="12 13">
    <name type="scientific">Cinara cedri</name>
    <dbReference type="NCBI Taxonomy" id="506608"/>
    <lineage>
        <taxon>Eukaryota</taxon>
        <taxon>Metazoa</taxon>
        <taxon>Ecdysozoa</taxon>
        <taxon>Arthropoda</taxon>
        <taxon>Hexapoda</taxon>
        <taxon>Insecta</taxon>
        <taxon>Pterygota</taxon>
        <taxon>Neoptera</taxon>
        <taxon>Paraneoptera</taxon>
        <taxon>Hemiptera</taxon>
        <taxon>Sternorrhyncha</taxon>
        <taxon>Aphidomorpha</taxon>
        <taxon>Aphidoidea</taxon>
        <taxon>Aphididae</taxon>
        <taxon>Lachninae</taxon>
        <taxon>Cinara</taxon>
    </lineage>
</organism>
<keyword evidence="9" id="KW-0539">Nucleus</keyword>
<dbReference type="AlphaFoldDB" id="A0A5E4MWI5"/>
<dbReference type="GO" id="GO:0005634">
    <property type="term" value="C:nucleus"/>
    <property type="evidence" value="ECO:0007669"/>
    <property type="project" value="UniProtKB-SubCell"/>
</dbReference>
<dbReference type="EMBL" id="CABPRJ010000975">
    <property type="protein sequence ID" value="VVC33801.1"/>
    <property type="molecule type" value="Genomic_DNA"/>
</dbReference>
<feature type="compositionally biased region" description="Acidic residues" evidence="10">
    <location>
        <begin position="191"/>
        <end position="207"/>
    </location>
</feature>
<feature type="domain" description="Transcription factor Iwr1" evidence="11">
    <location>
        <begin position="139"/>
        <end position="219"/>
    </location>
</feature>
<name>A0A5E4MWI5_9HEMI</name>
<evidence type="ECO:0000256" key="8">
    <source>
        <dbReference type="ARBA" id="ARBA00022927"/>
    </source>
</evidence>
<dbReference type="OrthoDB" id="6255506at2759"/>
<evidence type="ECO:0000256" key="2">
    <source>
        <dbReference type="ARBA" id="ARBA00004123"/>
    </source>
</evidence>
<dbReference type="GO" id="GO:0015031">
    <property type="term" value="P:protein transport"/>
    <property type="evidence" value="ECO:0007669"/>
    <property type="project" value="UniProtKB-KW"/>
</dbReference>
<dbReference type="Pfam" id="PF08574">
    <property type="entry name" value="Iwr1"/>
    <property type="match status" value="1"/>
</dbReference>
<feature type="compositionally biased region" description="Acidic residues" evidence="10">
    <location>
        <begin position="216"/>
        <end position="229"/>
    </location>
</feature>
<evidence type="ECO:0000256" key="10">
    <source>
        <dbReference type="SAM" id="MobiDB-lite"/>
    </source>
</evidence>
<evidence type="ECO:0000313" key="12">
    <source>
        <dbReference type="EMBL" id="VVC33801.1"/>
    </source>
</evidence>
<comment type="subcellular location">
    <subcellularLocation>
        <location evidence="3">Cytoplasm</location>
    </subcellularLocation>
    <subcellularLocation>
        <location evidence="2">Nucleus</location>
    </subcellularLocation>
</comment>
<dbReference type="Proteomes" id="UP000325440">
    <property type="component" value="Unassembled WGS sequence"/>
</dbReference>
<proteinExistence type="inferred from homology"/>
<keyword evidence="7" id="KW-0963">Cytoplasm</keyword>
<evidence type="ECO:0000256" key="9">
    <source>
        <dbReference type="ARBA" id="ARBA00023242"/>
    </source>
</evidence>
<dbReference type="PANTHER" id="PTHR31196">
    <property type="entry name" value="RNA POLYMERASE II NUCLEAR LOCALIZATION PROTEIN SLC7A6OS-RELATED"/>
    <property type="match status" value="1"/>
</dbReference>
<feature type="region of interest" description="Disordered" evidence="10">
    <location>
        <begin position="191"/>
        <end position="229"/>
    </location>
</feature>
<evidence type="ECO:0000256" key="5">
    <source>
        <dbReference type="ARBA" id="ARBA00017036"/>
    </source>
</evidence>
<dbReference type="GO" id="GO:0005737">
    <property type="term" value="C:cytoplasm"/>
    <property type="evidence" value="ECO:0007669"/>
    <property type="project" value="UniProtKB-SubCell"/>
</dbReference>
<sequence>MEFVRVKRRHDEDPFNSIVVSHKKLKTNGSSFSTDCVFQFAATIKDENENLSQILKDVRESKSVKCLTKINRNKNTNNVVAHSKAERLKILDTLRAVKQDTVTVEEKDGENSEIKVVDFITKADDETKASIDDEGISIDYVYDVYYALNNDNKPLDIDDIDSVRELEPASYYSMYENQNHCCRSLQYEEVNDDDADSDADDNDDSNDEGNWRNDYPEEDEMINSDNDDDFESLVVPTRRWNINNYSSSDDDDFDNRDLPNDYDSRLARYKERVKAQEHYYYNNDINDSTSGSSDSND</sequence>
<dbReference type="GO" id="GO:0032502">
    <property type="term" value="P:developmental process"/>
    <property type="evidence" value="ECO:0007669"/>
    <property type="project" value="TreeGrafter"/>
</dbReference>
<keyword evidence="13" id="KW-1185">Reference proteome</keyword>
<keyword evidence="8" id="KW-0653">Protein transport</keyword>
<evidence type="ECO:0000256" key="6">
    <source>
        <dbReference type="ARBA" id="ARBA00022448"/>
    </source>
</evidence>
<comment type="similarity">
    <text evidence="4">Belongs to the IWR1/SLC7A6OS family.</text>
</comment>
<accession>A0A5E4MWI5</accession>
<keyword evidence="6" id="KW-0813">Transport</keyword>
<dbReference type="InterPro" id="IPR040218">
    <property type="entry name" value="SLC7A6OS"/>
</dbReference>
<evidence type="ECO:0000313" key="13">
    <source>
        <dbReference type="Proteomes" id="UP000325440"/>
    </source>
</evidence>
<evidence type="ECO:0000256" key="3">
    <source>
        <dbReference type="ARBA" id="ARBA00004496"/>
    </source>
</evidence>
<comment type="function">
    <text evidence="1">Directs RNA polymerase II nuclear import.</text>
</comment>
<evidence type="ECO:0000259" key="11">
    <source>
        <dbReference type="Pfam" id="PF08574"/>
    </source>
</evidence>
<reference evidence="12 13" key="1">
    <citation type="submission" date="2019-08" db="EMBL/GenBank/DDBJ databases">
        <authorList>
            <person name="Alioto T."/>
            <person name="Alioto T."/>
            <person name="Gomez Garrido J."/>
        </authorList>
    </citation>
    <scope>NUCLEOTIDE SEQUENCE [LARGE SCALE GENOMIC DNA]</scope>
</reference>
<evidence type="ECO:0000256" key="4">
    <source>
        <dbReference type="ARBA" id="ARBA00010218"/>
    </source>
</evidence>